<dbReference type="EMBL" id="JAOTPV010000005">
    <property type="protein sequence ID" value="KAJ4481952.1"/>
    <property type="molecule type" value="Genomic_DNA"/>
</dbReference>
<keyword evidence="1" id="KW-1133">Transmembrane helix</keyword>
<accession>A0A9W9AJH7</accession>
<evidence type="ECO:0000313" key="2">
    <source>
        <dbReference type="EMBL" id="KAJ4481952.1"/>
    </source>
</evidence>
<organism evidence="2 3">
    <name type="scientific">Lentinula aciculospora</name>
    <dbReference type="NCBI Taxonomy" id="153920"/>
    <lineage>
        <taxon>Eukaryota</taxon>
        <taxon>Fungi</taxon>
        <taxon>Dikarya</taxon>
        <taxon>Basidiomycota</taxon>
        <taxon>Agaricomycotina</taxon>
        <taxon>Agaricomycetes</taxon>
        <taxon>Agaricomycetidae</taxon>
        <taxon>Agaricales</taxon>
        <taxon>Marasmiineae</taxon>
        <taxon>Omphalotaceae</taxon>
        <taxon>Lentinula</taxon>
    </lineage>
</organism>
<sequence>MFIRQLLVAITCICYIVLRSYAVRRTASAPLSLYCSFFFGLRLRMAGFRRIRNQRSLIVTAAMVITLGAFSSLLPVFQRSESA</sequence>
<evidence type="ECO:0000256" key="1">
    <source>
        <dbReference type="SAM" id="Phobius"/>
    </source>
</evidence>
<dbReference type="AlphaFoldDB" id="A0A9W9AJH7"/>
<dbReference type="Proteomes" id="UP001150266">
    <property type="component" value="Unassembled WGS sequence"/>
</dbReference>
<gene>
    <name evidence="2" type="ORF">J3R30DRAFT_2104623</name>
</gene>
<keyword evidence="3" id="KW-1185">Reference proteome</keyword>
<reference evidence="2" key="1">
    <citation type="submission" date="2022-08" db="EMBL/GenBank/DDBJ databases">
        <title>A Global Phylogenomic Analysis of the Shiitake Genus Lentinula.</title>
        <authorList>
            <consortium name="DOE Joint Genome Institute"/>
            <person name="Sierra-Patev S."/>
            <person name="Min B."/>
            <person name="Naranjo-Ortiz M."/>
            <person name="Looney B."/>
            <person name="Konkel Z."/>
            <person name="Slot J.C."/>
            <person name="Sakamoto Y."/>
            <person name="Steenwyk J.L."/>
            <person name="Rokas A."/>
            <person name="Carro J."/>
            <person name="Camarero S."/>
            <person name="Ferreira P."/>
            <person name="Molpeceres G."/>
            <person name="Ruiz-Duenas F.J."/>
            <person name="Serrano A."/>
            <person name="Henrissat B."/>
            <person name="Drula E."/>
            <person name="Hughes K.W."/>
            <person name="Mata J.L."/>
            <person name="Ishikawa N.K."/>
            <person name="Vargas-Isla R."/>
            <person name="Ushijima S."/>
            <person name="Smith C.A."/>
            <person name="Ahrendt S."/>
            <person name="Andreopoulos W."/>
            <person name="He G."/>
            <person name="Labutti K."/>
            <person name="Lipzen A."/>
            <person name="Ng V."/>
            <person name="Riley R."/>
            <person name="Sandor L."/>
            <person name="Barry K."/>
            <person name="Martinez A.T."/>
            <person name="Xiao Y."/>
            <person name="Gibbons J.G."/>
            <person name="Terashima K."/>
            <person name="Grigoriev I.V."/>
            <person name="Hibbett D.S."/>
        </authorList>
    </citation>
    <scope>NUCLEOTIDE SEQUENCE</scope>
    <source>
        <strain evidence="2">JLM2183</strain>
    </source>
</reference>
<protein>
    <submittedName>
        <fullName evidence="2">Uncharacterized protein</fullName>
    </submittedName>
</protein>
<proteinExistence type="predicted"/>
<evidence type="ECO:0000313" key="3">
    <source>
        <dbReference type="Proteomes" id="UP001150266"/>
    </source>
</evidence>
<keyword evidence="1" id="KW-0812">Transmembrane</keyword>
<name>A0A9W9AJH7_9AGAR</name>
<feature type="transmembrane region" description="Helical" evidence="1">
    <location>
        <begin position="29"/>
        <end position="45"/>
    </location>
</feature>
<feature type="transmembrane region" description="Helical" evidence="1">
    <location>
        <begin position="57"/>
        <end position="77"/>
    </location>
</feature>
<keyword evidence="1" id="KW-0472">Membrane</keyword>
<comment type="caution">
    <text evidence="2">The sequence shown here is derived from an EMBL/GenBank/DDBJ whole genome shotgun (WGS) entry which is preliminary data.</text>
</comment>